<evidence type="ECO:0000313" key="2">
    <source>
        <dbReference type="WBParaSite" id="nRc.2.0.1.t44965-RA"/>
    </source>
</evidence>
<reference evidence="2" key="1">
    <citation type="submission" date="2022-11" db="UniProtKB">
        <authorList>
            <consortium name="WormBaseParasite"/>
        </authorList>
    </citation>
    <scope>IDENTIFICATION</scope>
</reference>
<evidence type="ECO:0000313" key="1">
    <source>
        <dbReference type="Proteomes" id="UP000887565"/>
    </source>
</evidence>
<dbReference type="WBParaSite" id="nRc.2.0.1.t44965-RA">
    <property type="protein sequence ID" value="nRc.2.0.1.t44965-RA"/>
    <property type="gene ID" value="nRc.2.0.1.g44965"/>
</dbReference>
<keyword evidence="1" id="KW-1185">Reference proteome</keyword>
<organism evidence="1 2">
    <name type="scientific">Romanomermis culicivorax</name>
    <name type="common">Nematode worm</name>
    <dbReference type="NCBI Taxonomy" id="13658"/>
    <lineage>
        <taxon>Eukaryota</taxon>
        <taxon>Metazoa</taxon>
        <taxon>Ecdysozoa</taxon>
        <taxon>Nematoda</taxon>
        <taxon>Enoplea</taxon>
        <taxon>Dorylaimia</taxon>
        <taxon>Mermithida</taxon>
        <taxon>Mermithoidea</taxon>
        <taxon>Mermithidae</taxon>
        <taxon>Romanomermis</taxon>
    </lineage>
</organism>
<accession>A0A915L5B5</accession>
<dbReference type="AlphaFoldDB" id="A0A915L5B5"/>
<dbReference type="Proteomes" id="UP000887565">
    <property type="component" value="Unplaced"/>
</dbReference>
<name>A0A915L5B5_ROMCU</name>
<protein>
    <submittedName>
        <fullName evidence="2">Uncharacterized protein</fullName>
    </submittedName>
</protein>
<proteinExistence type="predicted"/>
<sequence>MFLAKERKYMHVKNQNNEPGVWTGYYDIWIQKSNLCSRLVVKIFGDTRMVVVEKFAPGIIASASSHYQVFSTLHLDEHFGPQS</sequence>